<gene>
    <name evidence="2" type="ORF">PAHAL_1G273600</name>
</gene>
<dbReference type="Gramene" id="PAN06578">
    <property type="protein sequence ID" value="PAN06578"/>
    <property type="gene ID" value="PAHAL_1G273600"/>
</dbReference>
<sequence length="184" mass="19821">MRQGGPPDKASCPGLVNGERGQQQQRDGHHPSSTPRRTGGAPGLLVPLPRTPHGMRMERRDSLTGGRSSFVHGGRQFSPPAILPSYFLPAVWLGCSCSGLPLFFRGVEICSDYSASLSACTVMFLCRVPSGMDGFIWPVLPLLLLAVTRDESRRNLLQLPVVVSGCGSPVEMARGTCSLVLYTR</sequence>
<dbReference type="AlphaFoldDB" id="A0A2S3GQ17"/>
<dbReference type="EMBL" id="CM008046">
    <property type="protein sequence ID" value="PAN06578.1"/>
    <property type="molecule type" value="Genomic_DNA"/>
</dbReference>
<evidence type="ECO:0000313" key="2">
    <source>
        <dbReference type="EMBL" id="PAN06578.1"/>
    </source>
</evidence>
<feature type="region of interest" description="Disordered" evidence="1">
    <location>
        <begin position="1"/>
        <end position="65"/>
    </location>
</feature>
<feature type="compositionally biased region" description="Polar residues" evidence="1">
    <location>
        <begin position="20"/>
        <end position="36"/>
    </location>
</feature>
<reference evidence="2" key="1">
    <citation type="submission" date="2018-04" db="EMBL/GenBank/DDBJ databases">
        <title>WGS assembly of Panicum hallii.</title>
        <authorList>
            <person name="Lovell J."/>
            <person name="Jenkins J."/>
            <person name="Lowry D."/>
            <person name="Mamidi S."/>
            <person name="Sreedasyam A."/>
            <person name="Weng X."/>
            <person name="Barry K."/>
            <person name="Bonette J."/>
            <person name="Campitelli B."/>
            <person name="Daum C."/>
            <person name="Gordon S."/>
            <person name="Gould B."/>
            <person name="Lipzen A."/>
            <person name="Macqueen A."/>
            <person name="Palacio-Mejia J."/>
            <person name="Plott C."/>
            <person name="Shakirov E."/>
            <person name="Shu S."/>
            <person name="Yoshinaga Y."/>
            <person name="Zane M."/>
            <person name="Rokhsar D."/>
            <person name="Grimwood J."/>
            <person name="Schmutz J."/>
            <person name="Juenger T."/>
        </authorList>
    </citation>
    <scope>NUCLEOTIDE SEQUENCE [LARGE SCALE GENOMIC DNA]</scope>
    <source>
        <strain evidence="2">FIL2</strain>
    </source>
</reference>
<proteinExistence type="predicted"/>
<name>A0A2S3GQ17_9POAL</name>
<organism evidence="2">
    <name type="scientific">Panicum hallii</name>
    <dbReference type="NCBI Taxonomy" id="206008"/>
    <lineage>
        <taxon>Eukaryota</taxon>
        <taxon>Viridiplantae</taxon>
        <taxon>Streptophyta</taxon>
        <taxon>Embryophyta</taxon>
        <taxon>Tracheophyta</taxon>
        <taxon>Spermatophyta</taxon>
        <taxon>Magnoliopsida</taxon>
        <taxon>Liliopsida</taxon>
        <taxon>Poales</taxon>
        <taxon>Poaceae</taxon>
        <taxon>PACMAD clade</taxon>
        <taxon>Panicoideae</taxon>
        <taxon>Panicodae</taxon>
        <taxon>Paniceae</taxon>
        <taxon>Panicinae</taxon>
        <taxon>Panicum</taxon>
        <taxon>Panicum sect. Panicum</taxon>
    </lineage>
</organism>
<protein>
    <submittedName>
        <fullName evidence="2">Uncharacterized protein</fullName>
    </submittedName>
</protein>
<accession>A0A2S3GQ17</accession>
<evidence type="ECO:0000256" key="1">
    <source>
        <dbReference type="SAM" id="MobiDB-lite"/>
    </source>
</evidence>
<dbReference type="Proteomes" id="UP000243499">
    <property type="component" value="Chromosome 1"/>
</dbReference>